<sequence length="238" mass="25815">MNILKGSHLMTPPASAGTQRRRSRATNFTGEPTSAASTRVRRPEPGSSEDLVAAFVLRSGRALARIAERMPRDRLLAAVGASTDTDVLFSSLHEAAAIGAEILPDRPDPLTEALLRGSEMKREMLKAEGGVLSAQQLAEHLGITPQGLGRKRERSQVFWLDVGDGYVYPAFQIGKNGLLRGIRDVLDAFTVEDAWMRVNFMLTGDARLEGQRPIDLLRKGQTDEVVRAAAAYGEHGAA</sequence>
<evidence type="ECO:0000256" key="1">
    <source>
        <dbReference type="SAM" id="MobiDB-lite"/>
    </source>
</evidence>
<gene>
    <name evidence="3" type="ORF">PUR29_14260</name>
</gene>
<feature type="domain" description="Rv2175c C-terminal" evidence="2">
    <location>
        <begin position="198"/>
        <end position="232"/>
    </location>
</feature>
<dbReference type="GO" id="GO:0003677">
    <property type="term" value="F:DNA binding"/>
    <property type="evidence" value="ECO:0007669"/>
    <property type="project" value="UniProtKB-KW"/>
</dbReference>
<dbReference type="Proteomes" id="UP001407347">
    <property type="component" value="Unassembled WGS sequence"/>
</dbReference>
<name>A0ABU9ZVU9_9HYPH</name>
<feature type="compositionally biased region" description="Polar residues" evidence="1">
    <location>
        <begin position="25"/>
        <end position="37"/>
    </location>
</feature>
<accession>A0ABU9ZVU9</accession>
<evidence type="ECO:0000313" key="4">
    <source>
        <dbReference type="Proteomes" id="UP001407347"/>
    </source>
</evidence>
<proteinExistence type="predicted"/>
<dbReference type="Pfam" id="PF18367">
    <property type="entry name" value="Rv2175c_C"/>
    <property type="match status" value="1"/>
</dbReference>
<reference evidence="3 4" key="1">
    <citation type="journal article" date="2023" name="PLoS ONE">
        <title>Complete genome assembly of Hawai'i environmental nontuberculous mycobacteria reveals unexpected co-isolation with methylobacteria.</title>
        <authorList>
            <person name="Hendrix J."/>
            <person name="Epperson L.E."/>
            <person name="Tong E.I."/>
            <person name="Chan Y.L."/>
            <person name="Hasan N.A."/>
            <person name="Dawrs S.N."/>
            <person name="Norton G.J."/>
            <person name="Virdi R."/>
            <person name="Crooks J.L."/>
            <person name="Chan E.D."/>
            <person name="Honda J.R."/>
            <person name="Strong M."/>
        </authorList>
    </citation>
    <scope>NUCLEOTIDE SEQUENCE [LARGE SCALE GENOMIC DNA]</scope>
    <source>
        <strain evidence="3 4">NJH_HI04-1</strain>
    </source>
</reference>
<keyword evidence="3" id="KW-0238">DNA-binding</keyword>
<dbReference type="InterPro" id="IPR041098">
    <property type="entry name" value="Rv2175c_C"/>
</dbReference>
<evidence type="ECO:0000259" key="2">
    <source>
        <dbReference type="Pfam" id="PF18367"/>
    </source>
</evidence>
<protein>
    <submittedName>
        <fullName evidence="3">Rv2175c family DNA-binding protein</fullName>
    </submittedName>
</protein>
<dbReference type="RefSeq" id="WP_142172103.1">
    <property type="nucleotide sequence ID" value="NZ_JAQYXP010000002.1"/>
</dbReference>
<organism evidence="3 4">
    <name type="scientific">Methylobacterium ajmalii</name>
    <dbReference type="NCBI Taxonomy" id="2738439"/>
    <lineage>
        <taxon>Bacteria</taxon>
        <taxon>Pseudomonadati</taxon>
        <taxon>Pseudomonadota</taxon>
        <taxon>Alphaproteobacteria</taxon>
        <taxon>Hyphomicrobiales</taxon>
        <taxon>Methylobacteriaceae</taxon>
        <taxon>Methylobacterium</taxon>
    </lineage>
</organism>
<feature type="region of interest" description="Disordered" evidence="1">
    <location>
        <begin position="1"/>
        <end position="46"/>
    </location>
</feature>
<evidence type="ECO:0000313" key="3">
    <source>
        <dbReference type="EMBL" id="MEN3234759.1"/>
    </source>
</evidence>
<comment type="caution">
    <text evidence="3">The sequence shown here is derived from an EMBL/GenBank/DDBJ whole genome shotgun (WGS) entry which is preliminary data.</text>
</comment>
<keyword evidence="4" id="KW-1185">Reference proteome</keyword>
<dbReference type="EMBL" id="JAQYXP010000002">
    <property type="protein sequence ID" value="MEN3234759.1"/>
    <property type="molecule type" value="Genomic_DNA"/>
</dbReference>